<dbReference type="Proteomes" id="UP001303222">
    <property type="component" value="Unassembled WGS sequence"/>
</dbReference>
<dbReference type="AlphaFoldDB" id="A0AAN6NKX8"/>
<dbReference type="EMBL" id="MU859452">
    <property type="protein sequence ID" value="KAK3946994.1"/>
    <property type="molecule type" value="Genomic_DNA"/>
</dbReference>
<protein>
    <submittedName>
        <fullName evidence="1">Uncharacterized protein</fullName>
    </submittedName>
</protein>
<evidence type="ECO:0000313" key="1">
    <source>
        <dbReference type="EMBL" id="KAK3946994.1"/>
    </source>
</evidence>
<evidence type="ECO:0000313" key="2">
    <source>
        <dbReference type="Proteomes" id="UP001303222"/>
    </source>
</evidence>
<reference evidence="1" key="1">
    <citation type="journal article" date="2023" name="Mol. Phylogenet. Evol.">
        <title>Genome-scale phylogeny and comparative genomics of the fungal order Sordariales.</title>
        <authorList>
            <person name="Hensen N."/>
            <person name="Bonometti L."/>
            <person name="Westerberg I."/>
            <person name="Brannstrom I.O."/>
            <person name="Guillou S."/>
            <person name="Cros-Aarteil S."/>
            <person name="Calhoun S."/>
            <person name="Haridas S."/>
            <person name="Kuo A."/>
            <person name="Mondo S."/>
            <person name="Pangilinan J."/>
            <person name="Riley R."/>
            <person name="LaButti K."/>
            <person name="Andreopoulos B."/>
            <person name="Lipzen A."/>
            <person name="Chen C."/>
            <person name="Yan M."/>
            <person name="Daum C."/>
            <person name="Ng V."/>
            <person name="Clum A."/>
            <person name="Steindorff A."/>
            <person name="Ohm R.A."/>
            <person name="Martin F."/>
            <person name="Silar P."/>
            <person name="Natvig D.O."/>
            <person name="Lalanne C."/>
            <person name="Gautier V."/>
            <person name="Ament-Velasquez S.L."/>
            <person name="Kruys A."/>
            <person name="Hutchinson M.I."/>
            <person name="Powell A.J."/>
            <person name="Barry K."/>
            <person name="Miller A.N."/>
            <person name="Grigoriev I.V."/>
            <person name="Debuchy R."/>
            <person name="Gladieux P."/>
            <person name="Hiltunen Thoren M."/>
            <person name="Johannesson H."/>
        </authorList>
    </citation>
    <scope>NUCLEOTIDE SEQUENCE</scope>
    <source>
        <strain evidence="1">CBS 626.80</strain>
    </source>
</reference>
<comment type="caution">
    <text evidence="1">The sequence shown here is derived from an EMBL/GenBank/DDBJ whole genome shotgun (WGS) entry which is preliminary data.</text>
</comment>
<keyword evidence="2" id="KW-1185">Reference proteome</keyword>
<organism evidence="1 2">
    <name type="scientific">Pseudoneurospora amorphoporcata</name>
    <dbReference type="NCBI Taxonomy" id="241081"/>
    <lineage>
        <taxon>Eukaryota</taxon>
        <taxon>Fungi</taxon>
        <taxon>Dikarya</taxon>
        <taxon>Ascomycota</taxon>
        <taxon>Pezizomycotina</taxon>
        <taxon>Sordariomycetes</taxon>
        <taxon>Sordariomycetidae</taxon>
        <taxon>Sordariales</taxon>
        <taxon>Sordariaceae</taxon>
        <taxon>Pseudoneurospora</taxon>
    </lineage>
</organism>
<accession>A0AAN6NKX8</accession>
<sequence>NFEFRDCLGGRSHFLVKYSVTLNRIAITIYNTLIDTRADAYLIVNLSFARKQRKLLKLPIYNDFDPGYVTPYKKAKFDSIEIALKGYLKIQNYKLLD</sequence>
<proteinExistence type="predicted"/>
<name>A0AAN6NKX8_9PEZI</name>
<feature type="non-terminal residue" evidence="1">
    <location>
        <position position="1"/>
    </location>
</feature>
<reference evidence="1" key="2">
    <citation type="submission" date="2023-06" db="EMBL/GenBank/DDBJ databases">
        <authorList>
            <consortium name="Lawrence Berkeley National Laboratory"/>
            <person name="Mondo S.J."/>
            <person name="Hensen N."/>
            <person name="Bonometti L."/>
            <person name="Westerberg I."/>
            <person name="Brannstrom I.O."/>
            <person name="Guillou S."/>
            <person name="Cros-Aarteil S."/>
            <person name="Calhoun S."/>
            <person name="Haridas S."/>
            <person name="Kuo A."/>
            <person name="Pangilinan J."/>
            <person name="Riley R."/>
            <person name="Labutti K."/>
            <person name="Andreopoulos B."/>
            <person name="Lipzen A."/>
            <person name="Chen C."/>
            <person name="Yanf M."/>
            <person name="Daum C."/>
            <person name="Ng V."/>
            <person name="Clum A."/>
            <person name="Steindorff A."/>
            <person name="Ohm R."/>
            <person name="Martin F."/>
            <person name="Silar P."/>
            <person name="Natvig D."/>
            <person name="Lalanne C."/>
            <person name="Gautier V."/>
            <person name="Ament-Velasquez S.L."/>
            <person name="Kruys A."/>
            <person name="Hutchinson M.I."/>
            <person name="Powell A.J."/>
            <person name="Barry K."/>
            <person name="Miller A.N."/>
            <person name="Grigoriev I.V."/>
            <person name="Debuchy R."/>
            <person name="Gladieux P."/>
            <person name="Thoren M.H."/>
            <person name="Johannesson H."/>
        </authorList>
    </citation>
    <scope>NUCLEOTIDE SEQUENCE</scope>
    <source>
        <strain evidence="1">CBS 626.80</strain>
    </source>
</reference>
<gene>
    <name evidence="1" type="ORF">QBC32DRAFT_225137</name>
</gene>